<accession>A0A848DF38</accession>
<proteinExistence type="predicted"/>
<sequence length="260" mass="28186">MPVTALRADPPRHLAGDTAADWARLVEPTPQPAIFDPAMVAPLPTPARRWVEHAIAPGTPLLRVVVLDMHGRIRIGSWRPYRARQVLTVPHGFVWAAATRVAGLPVRGFDRYTRGSGQMRWLLGALPVQSGAGPDITRSAAARLAGEFIFTPAAALDPVVRWEPLDDRHAVARVSIGPFTHPITLRVGPAGALESVSLPRWGNPDGTGFAEHPFTALVHEEARFDGFTVPARLSAGWWNGTDVRATGGFIQFTVDAANYR</sequence>
<dbReference type="RefSeq" id="WP_169411058.1">
    <property type="nucleotide sequence ID" value="NZ_JAAXKZ010000014.1"/>
</dbReference>
<name>A0A848DF38_9PSEU</name>
<dbReference type="EMBL" id="JAAXKZ010000014">
    <property type="protein sequence ID" value="NMH91227.1"/>
    <property type="molecule type" value="Genomic_DNA"/>
</dbReference>
<evidence type="ECO:0000313" key="2">
    <source>
        <dbReference type="Proteomes" id="UP000586918"/>
    </source>
</evidence>
<gene>
    <name evidence="1" type="ORF">HF519_06405</name>
</gene>
<dbReference type="Pfam" id="PF20181">
    <property type="entry name" value="DUF6544"/>
    <property type="match status" value="1"/>
</dbReference>
<reference evidence="1 2" key="1">
    <citation type="submission" date="2020-04" db="EMBL/GenBank/DDBJ databases">
        <authorList>
            <person name="Klaysubun C."/>
            <person name="Duangmal K."/>
            <person name="Lipun K."/>
        </authorList>
    </citation>
    <scope>NUCLEOTIDE SEQUENCE [LARGE SCALE GENOMIC DNA]</scope>
    <source>
        <strain evidence="1 2">DSM 45300</strain>
    </source>
</reference>
<comment type="caution">
    <text evidence="1">The sequence shown here is derived from an EMBL/GenBank/DDBJ whole genome shotgun (WGS) entry which is preliminary data.</text>
</comment>
<evidence type="ECO:0000313" key="1">
    <source>
        <dbReference type="EMBL" id="NMH91227.1"/>
    </source>
</evidence>
<dbReference type="Proteomes" id="UP000586918">
    <property type="component" value="Unassembled WGS sequence"/>
</dbReference>
<dbReference type="AlphaFoldDB" id="A0A848DF38"/>
<organism evidence="1 2">
    <name type="scientific">Pseudonocardia bannensis</name>
    <dbReference type="NCBI Taxonomy" id="630973"/>
    <lineage>
        <taxon>Bacteria</taxon>
        <taxon>Bacillati</taxon>
        <taxon>Actinomycetota</taxon>
        <taxon>Actinomycetes</taxon>
        <taxon>Pseudonocardiales</taxon>
        <taxon>Pseudonocardiaceae</taxon>
        <taxon>Pseudonocardia</taxon>
    </lineage>
</organism>
<keyword evidence="2" id="KW-1185">Reference proteome</keyword>
<dbReference type="InterPro" id="IPR046674">
    <property type="entry name" value="DUF6544"/>
</dbReference>
<protein>
    <submittedName>
        <fullName evidence="1">Uncharacterized protein</fullName>
    </submittedName>
</protein>